<proteinExistence type="predicted"/>
<dbReference type="PROSITE" id="PS50977">
    <property type="entry name" value="HTH_TETR_2"/>
    <property type="match status" value="1"/>
</dbReference>
<evidence type="ECO:0000313" key="4">
    <source>
        <dbReference type="EMBL" id="BCB83231.1"/>
    </source>
</evidence>
<dbReference type="PANTHER" id="PTHR30055:SF235">
    <property type="entry name" value="TRANSCRIPTIONAL REGULATORY PROTEIN"/>
    <property type="match status" value="1"/>
</dbReference>
<dbReference type="PRINTS" id="PR00455">
    <property type="entry name" value="HTHTETR"/>
</dbReference>
<feature type="domain" description="HTH tetR-type" evidence="3">
    <location>
        <begin position="18"/>
        <end position="78"/>
    </location>
</feature>
<dbReference type="Gene3D" id="1.10.357.10">
    <property type="entry name" value="Tetracycline Repressor, domain 2"/>
    <property type="match status" value="1"/>
</dbReference>
<protein>
    <submittedName>
        <fullName evidence="4">TetR family transcriptional regulator</fullName>
    </submittedName>
</protein>
<gene>
    <name evidence="4" type="ORF">Psuf_005440</name>
</gene>
<sequence>MQREMDHEAEMAGRPVNHQRRAELLDAAVDYAVEHGFAELSWRPVACALGVSTTTLVHHFGTKEQMLEVILGRLRERTFAATSEAVGDQPDLAAAARAVWTRTSDPRQWAEFRLFFAVYGRALQAPRQFAEFLERVVADWMRSLVEAQGPDTDPAVATRTATLVIATIRGLLLDLLTTGDRDRVQDAAETFLATLEHKARPQRDARPR</sequence>
<dbReference type="InterPro" id="IPR050109">
    <property type="entry name" value="HTH-type_TetR-like_transc_reg"/>
</dbReference>
<dbReference type="InterPro" id="IPR036271">
    <property type="entry name" value="Tet_transcr_reg_TetR-rel_C_sf"/>
</dbReference>
<dbReference type="SUPFAM" id="SSF48498">
    <property type="entry name" value="Tetracyclin repressor-like, C-terminal domain"/>
    <property type="match status" value="1"/>
</dbReference>
<dbReference type="EMBL" id="AP022871">
    <property type="protein sequence ID" value="BCB83231.1"/>
    <property type="molecule type" value="Genomic_DNA"/>
</dbReference>
<feature type="DNA-binding region" description="H-T-H motif" evidence="2">
    <location>
        <begin position="41"/>
        <end position="60"/>
    </location>
</feature>
<accession>A0A6F8YB95</accession>
<name>A0A6F8YB95_9ACTN</name>
<dbReference type="KEGG" id="psuu:Psuf_005440"/>
<dbReference type="SUPFAM" id="SSF46689">
    <property type="entry name" value="Homeodomain-like"/>
    <property type="match status" value="1"/>
</dbReference>
<evidence type="ECO:0000256" key="1">
    <source>
        <dbReference type="ARBA" id="ARBA00023125"/>
    </source>
</evidence>
<dbReference type="Proteomes" id="UP000503011">
    <property type="component" value="Chromosome"/>
</dbReference>
<evidence type="ECO:0000313" key="5">
    <source>
        <dbReference type="Proteomes" id="UP000503011"/>
    </source>
</evidence>
<evidence type="ECO:0000259" key="3">
    <source>
        <dbReference type="PROSITE" id="PS50977"/>
    </source>
</evidence>
<reference evidence="4 5" key="2">
    <citation type="submission" date="2020-03" db="EMBL/GenBank/DDBJ databases">
        <authorList>
            <person name="Ichikawa N."/>
            <person name="Kimura A."/>
            <person name="Kitahashi Y."/>
            <person name="Uohara A."/>
        </authorList>
    </citation>
    <scope>NUCLEOTIDE SEQUENCE [LARGE SCALE GENOMIC DNA]</scope>
    <source>
        <strain evidence="4 5">NBRC 105367</strain>
    </source>
</reference>
<dbReference type="PANTHER" id="PTHR30055">
    <property type="entry name" value="HTH-TYPE TRANSCRIPTIONAL REGULATOR RUTR"/>
    <property type="match status" value="1"/>
</dbReference>
<dbReference type="GO" id="GO:0003700">
    <property type="term" value="F:DNA-binding transcription factor activity"/>
    <property type="evidence" value="ECO:0007669"/>
    <property type="project" value="TreeGrafter"/>
</dbReference>
<dbReference type="Pfam" id="PF00440">
    <property type="entry name" value="TetR_N"/>
    <property type="match status" value="1"/>
</dbReference>
<keyword evidence="5" id="KW-1185">Reference proteome</keyword>
<reference evidence="4 5" key="1">
    <citation type="submission" date="2020-03" db="EMBL/GenBank/DDBJ databases">
        <title>Whole genome shotgun sequence of Phytohabitans suffuscus NBRC 105367.</title>
        <authorList>
            <person name="Komaki H."/>
            <person name="Tamura T."/>
        </authorList>
    </citation>
    <scope>NUCLEOTIDE SEQUENCE [LARGE SCALE GENOMIC DNA]</scope>
    <source>
        <strain evidence="4 5">NBRC 105367</strain>
    </source>
</reference>
<keyword evidence="1 2" id="KW-0238">DNA-binding</keyword>
<evidence type="ECO:0000256" key="2">
    <source>
        <dbReference type="PROSITE-ProRule" id="PRU00335"/>
    </source>
</evidence>
<dbReference type="InterPro" id="IPR001647">
    <property type="entry name" value="HTH_TetR"/>
</dbReference>
<dbReference type="AlphaFoldDB" id="A0A6F8YB95"/>
<organism evidence="4 5">
    <name type="scientific">Phytohabitans suffuscus</name>
    <dbReference type="NCBI Taxonomy" id="624315"/>
    <lineage>
        <taxon>Bacteria</taxon>
        <taxon>Bacillati</taxon>
        <taxon>Actinomycetota</taxon>
        <taxon>Actinomycetes</taxon>
        <taxon>Micromonosporales</taxon>
        <taxon>Micromonosporaceae</taxon>
    </lineage>
</organism>
<dbReference type="InterPro" id="IPR009057">
    <property type="entry name" value="Homeodomain-like_sf"/>
</dbReference>
<dbReference type="GO" id="GO:0000976">
    <property type="term" value="F:transcription cis-regulatory region binding"/>
    <property type="evidence" value="ECO:0007669"/>
    <property type="project" value="TreeGrafter"/>
</dbReference>